<dbReference type="GO" id="GO:0031012">
    <property type="term" value="C:extracellular matrix"/>
    <property type="evidence" value="ECO:0007669"/>
    <property type="project" value="TreeGrafter"/>
</dbReference>
<proteinExistence type="predicted"/>
<evidence type="ECO:0000313" key="4">
    <source>
        <dbReference type="EMBL" id="KPI97784.1"/>
    </source>
</evidence>
<evidence type="ECO:0000256" key="3">
    <source>
        <dbReference type="PROSITE-ProRule" id="PRU00497"/>
    </source>
</evidence>
<reference evidence="4 5" key="1">
    <citation type="journal article" date="2015" name="Nat. Commun.">
        <title>Outbred genome sequencing and CRISPR/Cas9 gene editing in butterflies.</title>
        <authorList>
            <person name="Li X."/>
            <person name="Fan D."/>
            <person name="Zhang W."/>
            <person name="Liu G."/>
            <person name="Zhang L."/>
            <person name="Zhao L."/>
            <person name="Fang X."/>
            <person name="Chen L."/>
            <person name="Dong Y."/>
            <person name="Chen Y."/>
            <person name="Ding Y."/>
            <person name="Zhao R."/>
            <person name="Feng M."/>
            <person name="Zhu Y."/>
            <person name="Feng Y."/>
            <person name="Jiang X."/>
            <person name="Zhu D."/>
            <person name="Xiang H."/>
            <person name="Feng X."/>
            <person name="Li S."/>
            <person name="Wang J."/>
            <person name="Zhang G."/>
            <person name="Kronforst M.R."/>
            <person name="Wang W."/>
        </authorList>
    </citation>
    <scope>NUCLEOTIDE SEQUENCE [LARGE SCALE GENOMIC DNA]</scope>
    <source>
        <strain evidence="4">Ya'a_city_454_Px</strain>
        <tissue evidence="4">Whole body</tissue>
    </source>
</reference>
<dbReference type="PANTHER" id="PTHR12236">
    <property type="entry name" value="STRUCTURAL CONTITUENT OF CUTICLE"/>
    <property type="match status" value="1"/>
</dbReference>
<evidence type="ECO:0000256" key="1">
    <source>
        <dbReference type="ARBA" id="ARBA00022460"/>
    </source>
</evidence>
<keyword evidence="5" id="KW-1185">Reference proteome</keyword>
<sequence>MLVVNKCESDSLHAFSIQNGNEDISNPNNNQESLHKLTSSAPEFEHIHDQEPTVKNTAGGKNAKDQYGYASIQYAPLILKADEYKIKEEIQVNPTIPGFILSNFELSKSNIEPRLEDNNSREDSRGSIIHGHNIQIQEPQRNFPEYKEVNKENPDLTTKETVNRVSIGNPFMYQYKTEKITEEPIEVELGNQELLNSPEQPVKKYIMLSKQYNNNANGFDRNRVLYQKETPMLQPQLVHFVAVCALVAVAKAGLLPSAVHYSPAEAVSSQSIVRHDQPRGIATKLVAAPVAKLAVAAPVYHSPAPVAYAPAPVAYASAPVAYAPTPAVYRAPAQYSAPIAKVLAQPEEVAYPKYDFTYSVADGHTGDNKSQQESRDGDVVKGSYSLQEADGSIRTVEYTADDHNGFNAVVHNSAPKSAPALIKAPVYASAPIYYKH</sequence>
<dbReference type="PRINTS" id="PR00947">
    <property type="entry name" value="CUTICLE"/>
</dbReference>
<gene>
    <name evidence="4" type="ORF">RR46_10905</name>
</gene>
<dbReference type="GO" id="GO:0005615">
    <property type="term" value="C:extracellular space"/>
    <property type="evidence" value="ECO:0007669"/>
    <property type="project" value="TreeGrafter"/>
</dbReference>
<dbReference type="InterPro" id="IPR051217">
    <property type="entry name" value="Insect_Cuticle_Struc_Prot"/>
</dbReference>
<dbReference type="GO" id="GO:0042302">
    <property type="term" value="F:structural constituent of cuticle"/>
    <property type="evidence" value="ECO:0007669"/>
    <property type="project" value="UniProtKB-UniRule"/>
</dbReference>
<evidence type="ECO:0000256" key="2">
    <source>
        <dbReference type="ARBA" id="ARBA00022729"/>
    </source>
</evidence>
<evidence type="ECO:0000313" key="5">
    <source>
        <dbReference type="Proteomes" id="UP000053268"/>
    </source>
</evidence>
<keyword evidence="1 3" id="KW-0193">Cuticle</keyword>
<protein>
    <submittedName>
        <fullName evidence="4">Cuticle protein 8</fullName>
    </submittedName>
</protein>
<dbReference type="STRING" id="66420.A0A194PYF6"/>
<organism evidence="4 5">
    <name type="scientific">Papilio xuthus</name>
    <name type="common">Asian swallowtail butterfly</name>
    <dbReference type="NCBI Taxonomy" id="66420"/>
    <lineage>
        <taxon>Eukaryota</taxon>
        <taxon>Metazoa</taxon>
        <taxon>Ecdysozoa</taxon>
        <taxon>Arthropoda</taxon>
        <taxon>Hexapoda</taxon>
        <taxon>Insecta</taxon>
        <taxon>Pterygota</taxon>
        <taxon>Neoptera</taxon>
        <taxon>Endopterygota</taxon>
        <taxon>Lepidoptera</taxon>
        <taxon>Glossata</taxon>
        <taxon>Ditrysia</taxon>
        <taxon>Papilionoidea</taxon>
        <taxon>Papilionidae</taxon>
        <taxon>Papilioninae</taxon>
        <taxon>Papilio</taxon>
    </lineage>
</organism>
<dbReference type="Pfam" id="PF00379">
    <property type="entry name" value="Chitin_bind_4"/>
    <property type="match status" value="1"/>
</dbReference>
<dbReference type="Proteomes" id="UP000053268">
    <property type="component" value="Unassembled WGS sequence"/>
</dbReference>
<accession>A0A194PYF6</accession>
<dbReference type="InterPro" id="IPR031311">
    <property type="entry name" value="CHIT_BIND_RR_consensus"/>
</dbReference>
<name>A0A194PYF6_PAPXU</name>
<dbReference type="PANTHER" id="PTHR12236:SF95">
    <property type="entry name" value="CUTICULAR PROTEIN 76BD, ISOFORM C-RELATED"/>
    <property type="match status" value="1"/>
</dbReference>
<dbReference type="EMBL" id="KQ459586">
    <property type="protein sequence ID" value="KPI97784.1"/>
    <property type="molecule type" value="Genomic_DNA"/>
</dbReference>
<dbReference type="PROSITE" id="PS00233">
    <property type="entry name" value="CHIT_BIND_RR_1"/>
    <property type="match status" value="1"/>
</dbReference>
<dbReference type="PROSITE" id="PS51155">
    <property type="entry name" value="CHIT_BIND_RR_2"/>
    <property type="match status" value="1"/>
</dbReference>
<dbReference type="AlphaFoldDB" id="A0A194PYF6"/>
<keyword evidence="2" id="KW-0732">Signal</keyword>
<dbReference type="InterPro" id="IPR000618">
    <property type="entry name" value="Insect_cuticle"/>
</dbReference>